<dbReference type="VEuPathDB" id="AmoebaDB:KM1_170460"/>
<reference evidence="1 2" key="1">
    <citation type="submission" date="2016-05" db="EMBL/GenBank/DDBJ databases">
        <title>First whole genome sequencing of Entamoeba histolytica HM1:IMSS-clone-6.</title>
        <authorList>
            <person name="Mukherjee Avik.K."/>
            <person name="Izumyama S."/>
            <person name="Nakada-Tsukui K."/>
            <person name="Nozaki T."/>
        </authorList>
    </citation>
    <scope>NUCLEOTIDE SEQUENCE [LARGE SCALE GENOMIC DNA]</scope>
    <source>
        <strain evidence="1 2">HM1:IMSS clone 6</strain>
    </source>
</reference>
<evidence type="ECO:0000313" key="1">
    <source>
        <dbReference type="EMBL" id="GAT98112.1"/>
    </source>
</evidence>
<dbReference type="EMBL" id="BDEQ01000001">
    <property type="protein sequence ID" value="GAT98112.1"/>
    <property type="molecule type" value="Genomic_DNA"/>
</dbReference>
<dbReference type="CDD" id="cd00551">
    <property type="entry name" value="AmyAc_family"/>
    <property type="match status" value="1"/>
</dbReference>
<dbReference type="InterPro" id="IPR017853">
    <property type="entry name" value="GH"/>
</dbReference>
<dbReference type="OMA" id="ICHNYAN"/>
<name>A0A5K1UDR7_ENTHI</name>
<dbReference type="VEuPathDB" id="AmoebaDB:EHI8A_224090"/>
<dbReference type="Gene3D" id="3.20.20.80">
    <property type="entry name" value="Glycosidases"/>
    <property type="match status" value="1"/>
</dbReference>
<sequence>MIAKTFEWGVFYKIDVDSFSHDYKSIEKTKSKRKGGTISGISRRLDYLKQLNITSVVLSDFPSYSHIDLITSQLHNLNISLFLSINKNTLITHSLLQTPIDGFFIKHPLQAKSFVQKLKQSFQQEKKPLLIADENLHSSKEHFQENVFLKALKYIHDHGFSYLTQEVTQLYLSFFYDGIVDYSGNLICRDYAKEKGIYKFLPEFLVGLHYNFHTLLYPSNTVLITPVFRDEKAKDATTLIARYSSPIMIEMGIELHQTKEKEPLRWSWAENKEKSKEAFYYNMKLFQTRKDTKVGVPTIFTQKEEFIID</sequence>
<dbReference type="Proteomes" id="UP000078387">
    <property type="component" value="Unassembled WGS sequence"/>
</dbReference>
<dbReference type="VEuPathDB" id="AmoebaDB:EHI5A_134990"/>
<dbReference type="VEuPathDB" id="AmoebaDB:EHI7A_103090"/>
<accession>A0A5K1UDR7</accession>
<gene>
    <name evidence="1" type="ORF">CL6EHI_147690</name>
</gene>
<dbReference type="AlphaFoldDB" id="A0A5K1UDR7"/>
<organism evidence="1 2">
    <name type="scientific">Entamoeba histolytica</name>
    <dbReference type="NCBI Taxonomy" id="5759"/>
    <lineage>
        <taxon>Eukaryota</taxon>
        <taxon>Amoebozoa</taxon>
        <taxon>Evosea</taxon>
        <taxon>Archamoebae</taxon>
        <taxon>Mastigamoebida</taxon>
        <taxon>Entamoebidae</taxon>
        <taxon>Entamoeba</taxon>
    </lineage>
</organism>
<dbReference type="VEuPathDB" id="AmoebaDB:EHI_147690"/>
<evidence type="ECO:0000313" key="2">
    <source>
        <dbReference type="Proteomes" id="UP000078387"/>
    </source>
</evidence>
<protein>
    <submittedName>
        <fullName evidence="1">Uncharacterized protein</fullName>
    </submittedName>
</protein>
<comment type="caution">
    <text evidence="1">The sequence shown here is derived from an EMBL/GenBank/DDBJ whole genome shotgun (WGS) entry which is preliminary data.</text>
</comment>
<proteinExistence type="predicted"/>
<dbReference type="SUPFAM" id="SSF51445">
    <property type="entry name" value="(Trans)glycosidases"/>
    <property type="match status" value="1"/>
</dbReference>